<name>A0A016W6W3_9BILA</name>
<dbReference type="Proteomes" id="UP000024635">
    <property type="component" value="Unassembled WGS sequence"/>
</dbReference>
<comment type="caution">
    <text evidence="1">The sequence shown here is derived from an EMBL/GenBank/DDBJ whole genome shotgun (WGS) entry which is preliminary data.</text>
</comment>
<organism evidence="1 2">
    <name type="scientific">Ancylostoma ceylanicum</name>
    <dbReference type="NCBI Taxonomy" id="53326"/>
    <lineage>
        <taxon>Eukaryota</taxon>
        <taxon>Metazoa</taxon>
        <taxon>Ecdysozoa</taxon>
        <taxon>Nematoda</taxon>
        <taxon>Chromadorea</taxon>
        <taxon>Rhabditida</taxon>
        <taxon>Rhabditina</taxon>
        <taxon>Rhabditomorpha</taxon>
        <taxon>Strongyloidea</taxon>
        <taxon>Ancylostomatidae</taxon>
        <taxon>Ancylostomatinae</taxon>
        <taxon>Ancylostoma</taxon>
    </lineage>
</organism>
<gene>
    <name evidence="1" type="primary">Acey_s1031.g3445</name>
    <name evidence="1" type="ORF">Y032_1031g3445</name>
</gene>
<evidence type="ECO:0000313" key="1">
    <source>
        <dbReference type="EMBL" id="EYC35544.1"/>
    </source>
</evidence>
<proteinExistence type="predicted"/>
<accession>A0A016W6W3</accession>
<sequence length="78" mass="8998">MTLHNTIINTVKQHKLSLVKTFQDLINGDVESRTMLECWQLPSIDANSNNSTTRHLCLDDIPIYPELLLTLVCVMWEE</sequence>
<evidence type="ECO:0000313" key="2">
    <source>
        <dbReference type="Proteomes" id="UP000024635"/>
    </source>
</evidence>
<reference evidence="2" key="1">
    <citation type="journal article" date="2015" name="Nat. Genet.">
        <title>The genome and transcriptome of the zoonotic hookworm Ancylostoma ceylanicum identify infection-specific gene families.</title>
        <authorList>
            <person name="Schwarz E.M."/>
            <person name="Hu Y."/>
            <person name="Antoshechkin I."/>
            <person name="Miller M.M."/>
            <person name="Sternberg P.W."/>
            <person name="Aroian R.V."/>
        </authorList>
    </citation>
    <scope>NUCLEOTIDE SEQUENCE</scope>
    <source>
        <strain evidence="2">HY135</strain>
    </source>
</reference>
<dbReference type="EMBL" id="JARK01000631">
    <property type="protein sequence ID" value="EYC35544.1"/>
    <property type="molecule type" value="Genomic_DNA"/>
</dbReference>
<protein>
    <submittedName>
        <fullName evidence="1">Uncharacterized protein</fullName>
    </submittedName>
</protein>
<dbReference type="AlphaFoldDB" id="A0A016W6W3"/>
<keyword evidence="2" id="KW-1185">Reference proteome</keyword>